<protein>
    <recommendedName>
        <fullName evidence="3">Spore coat associated protein JA (CotJA)</fullName>
    </recommendedName>
</protein>
<evidence type="ECO:0008006" key="3">
    <source>
        <dbReference type="Google" id="ProtNLM"/>
    </source>
</evidence>
<dbReference type="HOGENOM" id="CLU_3246340_0_0_9"/>
<keyword evidence="2" id="KW-1185">Reference proteome</keyword>
<evidence type="ECO:0000313" key="1">
    <source>
        <dbReference type="EMBL" id="EDS11357.1"/>
    </source>
</evidence>
<name>B0PB27_9FIRM</name>
<comment type="caution">
    <text evidence="1">The sequence shown here is derived from an EMBL/GenBank/DDBJ whole genome shotgun (WGS) entry which is preliminary data.</text>
</comment>
<reference evidence="1" key="2">
    <citation type="submission" date="2013-09" db="EMBL/GenBank/DDBJ databases">
        <title>Draft genome sequence of Anaerotruncus colihominis(DSM 17241).</title>
        <authorList>
            <person name="Sudarsanam P."/>
            <person name="Ley R."/>
            <person name="Guruge J."/>
            <person name="Turnbaugh P.J."/>
            <person name="Mahowald M."/>
            <person name="Liep D."/>
            <person name="Gordon J."/>
        </authorList>
    </citation>
    <scope>NUCLEOTIDE SEQUENCE</scope>
    <source>
        <strain evidence="1">DSM 17241</strain>
    </source>
</reference>
<dbReference type="Proteomes" id="UP000003803">
    <property type="component" value="Unassembled WGS sequence"/>
</dbReference>
<dbReference type="EMBL" id="ABGD02000014">
    <property type="protein sequence ID" value="EDS11357.1"/>
    <property type="molecule type" value="Genomic_DNA"/>
</dbReference>
<organism evidence="1 2">
    <name type="scientific">Anaerotruncus colihominis DSM 17241</name>
    <dbReference type="NCBI Taxonomy" id="445972"/>
    <lineage>
        <taxon>Bacteria</taxon>
        <taxon>Bacillati</taxon>
        <taxon>Bacillota</taxon>
        <taxon>Clostridia</taxon>
        <taxon>Eubacteriales</taxon>
        <taxon>Oscillospiraceae</taxon>
        <taxon>Anaerotruncus</taxon>
    </lineage>
</organism>
<accession>B0PB27</accession>
<sequence>MRPGQRLPCIPFGVCPFPADFYDLGSLIPDTYERRASTGSAN</sequence>
<proteinExistence type="predicted"/>
<gene>
    <name evidence="1" type="ORF">ANACOL_01978</name>
</gene>
<evidence type="ECO:0000313" key="2">
    <source>
        <dbReference type="Proteomes" id="UP000003803"/>
    </source>
</evidence>
<reference evidence="1" key="1">
    <citation type="submission" date="2007-11" db="EMBL/GenBank/DDBJ databases">
        <authorList>
            <person name="Fulton L."/>
            <person name="Clifton S."/>
            <person name="Fulton B."/>
            <person name="Xu J."/>
            <person name="Minx P."/>
            <person name="Pepin K.H."/>
            <person name="Johnson M."/>
            <person name="Thiruvilangam P."/>
            <person name="Bhonagiri V."/>
            <person name="Nash W.E."/>
            <person name="Mardis E.R."/>
            <person name="Wilson R.K."/>
        </authorList>
    </citation>
    <scope>NUCLEOTIDE SEQUENCE [LARGE SCALE GENOMIC DNA]</scope>
    <source>
        <strain evidence="1">DSM 17241</strain>
    </source>
</reference>
<dbReference type="AlphaFoldDB" id="B0PB27"/>